<evidence type="ECO:0000256" key="2">
    <source>
        <dbReference type="ARBA" id="ARBA00022853"/>
    </source>
</evidence>
<dbReference type="InterPro" id="IPR008676">
    <property type="entry name" value="MRG"/>
</dbReference>
<keyword evidence="2" id="KW-0156">Chromatin regulator</keyword>
<evidence type="ECO:0000256" key="3">
    <source>
        <dbReference type="ARBA" id="ARBA00023015"/>
    </source>
</evidence>
<reference evidence="9 10" key="1">
    <citation type="journal article" date="2017" name="Curr. Biol.">
        <title>Genome architecture and evolution of a unichromosomal asexual nematode.</title>
        <authorList>
            <person name="Fradin H."/>
            <person name="Zegar C."/>
            <person name="Gutwein M."/>
            <person name="Lucas J."/>
            <person name="Kovtun M."/>
            <person name="Corcoran D."/>
            <person name="Baugh L.R."/>
            <person name="Kiontke K."/>
            <person name="Gunsalus K."/>
            <person name="Fitch D.H."/>
            <person name="Piano F."/>
        </authorList>
    </citation>
    <scope>NUCLEOTIDE SEQUENCE [LARGE SCALE GENOMIC DNA]</scope>
    <source>
        <strain evidence="9">PF1309</strain>
    </source>
</reference>
<dbReference type="PROSITE" id="PS51640">
    <property type="entry name" value="MRG"/>
    <property type="match status" value="1"/>
</dbReference>
<dbReference type="Pfam" id="PF05712">
    <property type="entry name" value="MRG"/>
    <property type="match status" value="1"/>
</dbReference>
<keyword evidence="4" id="KW-0804">Transcription</keyword>
<feature type="domain" description="MRG" evidence="7">
    <location>
        <begin position="93"/>
        <end position="300"/>
    </location>
</feature>
<dbReference type="InterPro" id="IPR038217">
    <property type="entry name" value="MRG_C_sf"/>
</dbReference>
<evidence type="ECO:0000256" key="5">
    <source>
        <dbReference type="ARBA" id="ARBA00023242"/>
    </source>
</evidence>
<evidence type="ECO:0000256" key="4">
    <source>
        <dbReference type="ARBA" id="ARBA00023163"/>
    </source>
</evidence>
<keyword evidence="5" id="KW-0539">Nucleus</keyword>
<proteinExistence type="predicted"/>
<dbReference type="Gene3D" id="1.10.274.30">
    <property type="entry name" value="MRG domain"/>
    <property type="match status" value="1"/>
</dbReference>
<comment type="subcellular location">
    <subcellularLocation>
        <location evidence="1">Nucleus</location>
    </subcellularLocation>
</comment>
<dbReference type="PANTHER" id="PTHR10880:SF48">
    <property type="entry name" value="MORTALITY FACTOR 4 LIKE 2"/>
    <property type="match status" value="1"/>
</dbReference>
<dbReference type="EMBL" id="LIAE01006534">
    <property type="protein sequence ID" value="PAV88092.1"/>
    <property type="molecule type" value="Genomic_DNA"/>
</dbReference>
<accession>A0A2A2LPC9</accession>
<dbReference type="GO" id="GO:0005634">
    <property type="term" value="C:nucleus"/>
    <property type="evidence" value="ECO:0007669"/>
    <property type="project" value="UniProtKB-SubCell"/>
</dbReference>
<dbReference type="InterPro" id="IPR053820">
    <property type="entry name" value="MSL3_chromo-like"/>
</dbReference>
<dbReference type="AlphaFoldDB" id="A0A2A2LPC9"/>
<comment type="caution">
    <text evidence="9">The sequence shown here is derived from an EMBL/GenBank/DDBJ whole genome shotgun (WGS) entry which is preliminary data.</text>
</comment>
<evidence type="ECO:0000313" key="10">
    <source>
        <dbReference type="Proteomes" id="UP000218231"/>
    </source>
</evidence>
<protein>
    <submittedName>
        <fullName evidence="9">Uncharacterized protein</fullName>
    </submittedName>
</protein>
<name>A0A2A2LPC9_9BILA</name>
<feature type="region of interest" description="Disordered" evidence="6">
    <location>
        <begin position="62"/>
        <end position="106"/>
    </location>
</feature>
<evidence type="ECO:0000256" key="1">
    <source>
        <dbReference type="ARBA" id="ARBA00004123"/>
    </source>
</evidence>
<gene>
    <name evidence="9" type="ORF">WR25_09105</name>
</gene>
<dbReference type="GO" id="GO:0006355">
    <property type="term" value="P:regulation of DNA-templated transcription"/>
    <property type="evidence" value="ECO:0007669"/>
    <property type="project" value="InterPro"/>
</dbReference>
<evidence type="ECO:0000313" key="9">
    <source>
        <dbReference type="EMBL" id="PAV88092.1"/>
    </source>
</evidence>
<dbReference type="GO" id="GO:0035267">
    <property type="term" value="C:NuA4 histone acetyltransferase complex"/>
    <property type="evidence" value="ECO:0007669"/>
    <property type="project" value="TreeGrafter"/>
</dbReference>
<feature type="compositionally biased region" description="Basic and acidic residues" evidence="6">
    <location>
        <begin position="62"/>
        <end position="87"/>
    </location>
</feature>
<dbReference type="OrthoDB" id="5845086at2759"/>
<dbReference type="Pfam" id="PF22732">
    <property type="entry name" value="MSL3_chromo-like"/>
    <property type="match status" value="1"/>
</dbReference>
<dbReference type="GO" id="GO:0006325">
    <property type="term" value="P:chromatin organization"/>
    <property type="evidence" value="ECO:0007669"/>
    <property type="project" value="UniProtKB-KW"/>
</dbReference>
<dbReference type="STRING" id="2018661.A0A2A2LPC9"/>
<evidence type="ECO:0000259" key="7">
    <source>
        <dbReference type="Pfam" id="PF05712"/>
    </source>
</evidence>
<dbReference type="PIRSF" id="PIRSF038133">
    <property type="entry name" value="HAT_Nua4_EAF3/MRG15"/>
    <property type="match status" value="1"/>
</dbReference>
<feature type="domain" description="MSL3 chromodomain-like" evidence="8">
    <location>
        <begin position="18"/>
        <end position="68"/>
    </location>
</feature>
<dbReference type="PANTHER" id="PTHR10880">
    <property type="entry name" value="MORTALITY FACTOR 4-LIKE PROTEIN"/>
    <property type="match status" value="1"/>
</dbReference>
<dbReference type="InterPro" id="IPR026541">
    <property type="entry name" value="MRG_dom"/>
</dbReference>
<evidence type="ECO:0000259" key="8">
    <source>
        <dbReference type="Pfam" id="PF22732"/>
    </source>
</evidence>
<evidence type="ECO:0000256" key="6">
    <source>
        <dbReference type="SAM" id="MobiDB-lite"/>
    </source>
</evidence>
<dbReference type="Gene3D" id="2.30.30.140">
    <property type="match status" value="1"/>
</dbReference>
<dbReference type="SUPFAM" id="SSF54160">
    <property type="entry name" value="Chromo domain-like"/>
    <property type="match status" value="1"/>
</dbReference>
<sequence>MFILIFSESDMAPPTKKYQQNDKVLCSHGQYWYLAKIVDVQDEKSDNPVYTIHYQGWKKTHDEKIPHSETPERFKEYSEDALKEATEQQKQGSQAASKKRPRKSENEIDIPHTLRKILIDDNDCINRQFKVHKLPVRYTVQDILDEYAKDFETRGIKKEAESDITEGESVNDQVLIIYENGEITASAYKFILGAEGIKDYFNTLLPYQLLYKFERPQYQEVSKGAETKGRKSQEAKPKLPSDIYGIVHLLRLFSRLGSVLKLTPWDSKVRSIINEVCRDFLVFMETHKDRFFDVNKDYQSTTSEYQKQVWSM</sequence>
<organism evidence="9 10">
    <name type="scientific">Diploscapter pachys</name>
    <dbReference type="NCBI Taxonomy" id="2018661"/>
    <lineage>
        <taxon>Eukaryota</taxon>
        <taxon>Metazoa</taxon>
        <taxon>Ecdysozoa</taxon>
        <taxon>Nematoda</taxon>
        <taxon>Chromadorea</taxon>
        <taxon>Rhabditida</taxon>
        <taxon>Rhabditina</taxon>
        <taxon>Rhabditomorpha</taxon>
        <taxon>Rhabditoidea</taxon>
        <taxon>Rhabditidae</taxon>
        <taxon>Diploscapter</taxon>
    </lineage>
</organism>
<dbReference type="Proteomes" id="UP000218231">
    <property type="component" value="Unassembled WGS sequence"/>
</dbReference>
<keyword evidence="10" id="KW-1185">Reference proteome</keyword>
<dbReference type="InterPro" id="IPR016197">
    <property type="entry name" value="Chromo-like_dom_sf"/>
</dbReference>
<keyword evidence="3" id="KW-0805">Transcription regulation</keyword>